<accession>A0A6I4IUZ1</accession>
<dbReference type="RefSeq" id="WP_140999117.1">
    <property type="nucleotide sequence ID" value="NZ_VDCZ01000014.1"/>
</dbReference>
<reference evidence="3" key="1">
    <citation type="submission" date="2019-05" db="EMBL/GenBank/DDBJ databases">
        <title>Flavobacterium profundi sp. nov., isolated from a deep-sea seamount.</title>
        <authorList>
            <person name="Zhang D.-C."/>
        </authorList>
    </citation>
    <scope>NUCLEOTIDE SEQUENCE [LARGE SCALE GENOMIC DNA]</scope>
    <source>
        <strain evidence="3">TP390</strain>
    </source>
</reference>
<dbReference type="OrthoDB" id="823362at2"/>
<name>A0A6I4IUZ1_9FLAO</name>
<comment type="caution">
    <text evidence="2">The sequence shown here is derived from an EMBL/GenBank/DDBJ whole genome shotgun (WGS) entry which is preliminary data.</text>
</comment>
<feature type="signal peptide" evidence="1">
    <location>
        <begin position="1"/>
        <end position="17"/>
    </location>
</feature>
<dbReference type="EMBL" id="WQLW01000014">
    <property type="protein sequence ID" value="MVO10693.1"/>
    <property type="molecule type" value="Genomic_DNA"/>
</dbReference>
<evidence type="ECO:0000256" key="1">
    <source>
        <dbReference type="SAM" id="SignalP"/>
    </source>
</evidence>
<keyword evidence="1" id="KW-0732">Signal</keyword>
<dbReference type="Proteomes" id="UP000431264">
    <property type="component" value="Unassembled WGS sequence"/>
</dbReference>
<sequence length="156" mass="18584">MKKIVVFLMFFVHLGFAQDAIIPKDQMNSIRYEYNWKDETFLIINYRYPQDYCPYENYEELDKTYAWLTDKVYGKIDLSNIRNIYVYEDKLAAKPILDFTTHYDDVGHYFLKNFFDKKGNCIGLLIINSQGAYKYIIGDYSSKDIINITEALKIKE</sequence>
<keyword evidence="3" id="KW-1185">Reference proteome</keyword>
<dbReference type="AlphaFoldDB" id="A0A6I4IUZ1"/>
<evidence type="ECO:0000313" key="2">
    <source>
        <dbReference type="EMBL" id="MVO10693.1"/>
    </source>
</evidence>
<evidence type="ECO:0000313" key="3">
    <source>
        <dbReference type="Proteomes" id="UP000431264"/>
    </source>
</evidence>
<organism evidence="2 3">
    <name type="scientific">Flavobacterium profundi</name>
    <dbReference type="NCBI Taxonomy" id="1774945"/>
    <lineage>
        <taxon>Bacteria</taxon>
        <taxon>Pseudomonadati</taxon>
        <taxon>Bacteroidota</taxon>
        <taxon>Flavobacteriia</taxon>
        <taxon>Flavobacteriales</taxon>
        <taxon>Flavobacteriaceae</taxon>
        <taxon>Flavobacterium</taxon>
    </lineage>
</organism>
<proteinExistence type="predicted"/>
<feature type="chain" id="PRO_5026226687" evidence="1">
    <location>
        <begin position="18"/>
        <end position="156"/>
    </location>
</feature>
<gene>
    <name evidence="2" type="ORF">GOQ30_16075</name>
</gene>
<protein>
    <submittedName>
        <fullName evidence="2">Uncharacterized protein</fullName>
    </submittedName>
</protein>